<organism evidence="3 4">
    <name type="scientific">Rehmannia glutinosa</name>
    <name type="common">Chinese foxglove</name>
    <dbReference type="NCBI Taxonomy" id="99300"/>
    <lineage>
        <taxon>Eukaryota</taxon>
        <taxon>Viridiplantae</taxon>
        <taxon>Streptophyta</taxon>
        <taxon>Embryophyta</taxon>
        <taxon>Tracheophyta</taxon>
        <taxon>Spermatophyta</taxon>
        <taxon>Magnoliopsida</taxon>
        <taxon>eudicotyledons</taxon>
        <taxon>Gunneridae</taxon>
        <taxon>Pentapetalae</taxon>
        <taxon>asterids</taxon>
        <taxon>lamiids</taxon>
        <taxon>Lamiales</taxon>
        <taxon>Orobanchaceae</taxon>
        <taxon>Rehmannieae</taxon>
        <taxon>Rehmannia</taxon>
    </lineage>
</organism>
<dbReference type="Proteomes" id="UP001318860">
    <property type="component" value="Unassembled WGS sequence"/>
</dbReference>
<evidence type="ECO:0000256" key="1">
    <source>
        <dbReference type="ARBA" id="ARBA00022679"/>
    </source>
</evidence>
<reference evidence="3 4" key="1">
    <citation type="journal article" date="2021" name="Comput. Struct. Biotechnol. J.">
        <title>De novo genome assembly of the potent medicinal plant Rehmannia glutinosa using nanopore technology.</title>
        <authorList>
            <person name="Ma L."/>
            <person name="Dong C."/>
            <person name="Song C."/>
            <person name="Wang X."/>
            <person name="Zheng X."/>
            <person name="Niu Y."/>
            <person name="Chen S."/>
            <person name="Feng W."/>
        </authorList>
    </citation>
    <scope>NUCLEOTIDE SEQUENCE [LARGE SCALE GENOMIC DNA]</scope>
    <source>
        <strain evidence="3">DH-2019</strain>
    </source>
</reference>
<evidence type="ECO:0000313" key="3">
    <source>
        <dbReference type="EMBL" id="KAK6157219.1"/>
    </source>
</evidence>
<gene>
    <name evidence="3" type="ORF">DH2020_011467</name>
</gene>
<dbReference type="InterPro" id="IPR023213">
    <property type="entry name" value="CAT-like_dom_sf"/>
</dbReference>
<sequence>MATLLETCGISPLTGNTADQLTVPLTFFDIPWMNFHPIRRLLFYDYPCSKAYFLETLVPKLKQSLSLTLKHYLPLSGNLLYPLNTVDEKPVFRYVAGDSVSLAIVESNNDFDELVGNHARDADQFYDFVPGMPPVKLDESNYQTVPVIALRITLFPNRGISIGFSNHHCVGDASSIVGFIRAWASISKLGEDEFLAMPIFDRSADIKKLKDLVLDKKPGLVQVSSFVVTVSYVWSCLVKSGEELVDDDVLECFIFMIDLRARISPPVPPNYFGNCLGCEKAKIEHKQLFGEEGFVIAVEAIAEEIKNKVNKKDEVLKGDKNRLSGRGESREIRALGVSGSPKFDLCSADFGWGKVKKLEVLSIDGEKYTMSL</sequence>
<comment type="caution">
    <text evidence="3">The sequence shown here is derived from an EMBL/GenBank/DDBJ whole genome shotgun (WGS) entry which is preliminary data.</text>
</comment>
<dbReference type="EMBL" id="JABTTQ020000005">
    <property type="protein sequence ID" value="KAK6157219.1"/>
    <property type="molecule type" value="Genomic_DNA"/>
</dbReference>
<keyword evidence="4" id="KW-1185">Reference proteome</keyword>
<dbReference type="Gene3D" id="3.30.559.10">
    <property type="entry name" value="Chloramphenicol acetyltransferase-like domain"/>
    <property type="match status" value="1"/>
</dbReference>
<dbReference type="InterPro" id="IPR051504">
    <property type="entry name" value="Plant_metabolite_acyltrans"/>
</dbReference>
<evidence type="ECO:0000313" key="4">
    <source>
        <dbReference type="Proteomes" id="UP001318860"/>
    </source>
</evidence>
<keyword evidence="1" id="KW-0808">Transferase</keyword>
<accession>A0ABR0XDH9</accession>
<dbReference type="Pfam" id="PF02458">
    <property type="entry name" value="Transferase"/>
    <property type="match status" value="1"/>
</dbReference>
<name>A0ABR0XDH9_REHGL</name>
<dbReference type="PANTHER" id="PTHR31625">
    <property type="match status" value="1"/>
</dbReference>
<protein>
    <submittedName>
        <fullName evidence="3">Uncharacterized protein</fullName>
    </submittedName>
</protein>
<proteinExistence type="predicted"/>
<keyword evidence="2" id="KW-0012">Acyltransferase</keyword>
<evidence type="ECO:0000256" key="2">
    <source>
        <dbReference type="ARBA" id="ARBA00023315"/>
    </source>
</evidence>